<dbReference type="Proteomes" id="UP000061569">
    <property type="component" value="Chromosome"/>
</dbReference>
<accession>A0A0S2DR63</accession>
<organism evidence="1 2">
    <name type="scientific">Lysobacter enzymogenes</name>
    <dbReference type="NCBI Taxonomy" id="69"/>
    <lineage>
        <taxon>Bacteria</taxon>
        <taxon>Pseudomonadati</taxon>
        <taxon>Pseudomonadota</taxon>
        <taxon>Gammaproteobacteria</taxon>
        <taxon>Lysobacterales</taxon>
        <taxon>Lysobacteraceae</taxon>
        <taxon>Lysobacter</taxon>
    </lineage>
</organism>
<name>A0A0S2DR63_LYSEN</name>
<dbReference type="KEGG" id="lez:GLE_5536"/>
<dbReference type="EMBL" id="CP013140">
    <property type="protein sequence ID" value="ALN60877.1"/>
    <property type="molecule type" value="Genomic_DNA"/>
</dbReference>
<evidence type="ECO:0000313" key="1">
    <source>
        <dbReference type="EMBL" id="ALN60877.1"/>
    </source>
</evidence>
<sequence>MGATTTMLPSLISKHSTCPVISKWGRLMLPPPSVPASHPR</sequence>
<gene>
    <name evidence="1" type="ORF">GLE_5536</name>
</gene>
<dbReference type="AlphaFoldDB" id="A0A0S2DR63"/>
<reference evidence="1 2" key="1">
    <citation type="submission" date="2015-11" db="EMBL/GenBank/DDBJ databases">
        <title>Genome sequences of Lysobacter enzymogenes strain C3 and Lysobacter antibioticus ATCC 29479.</title>
        <authorList>
            <person name="Kobayashi D.Y."/>
        </authorList>
    </citation>
    <scope>NUCLEOTIDE SEQUENCE [LARGE SCALE GENOMIC DNA]</scope>
    <source>
        <strain evidence="1 2">C3</strain>
    </source>
</reference>
<evidence type="ECO:0000313" key="2">
    <source>
        <dbReference type="Proteomes" id="UP000061569"/>
    </source>
</evidence>
<protein>
    <submittedName>
        <fullName evidence="1">Uncharacterized protein</fullName>
    </submittedName>
</protein>
<proteinExistence type="predicted"/>